<dbReference type="Gene3D" id="3.40.630.10">
    <property type="entry name" value="Zn peptidases"/>
    <property type="match status" value="2"/>
</dbReference>
<keyword evidence="10 21" id="KW-0732">Signal</keyword>
<evidence type="ECO:0000256" key="16">
    <source>
        <dbReference type="ARBA" id="ARBA00023145"/>
    </source>
</evidence>
<evidence type="ECO:0000256" key="15">
    <source>
        <dbReference type="ARBA" id="ARBA00023049"/>
    </source>
</evidence>
<comment type="subunit">
    <text evidence="19">Homodimer. The monomeric form is inactive while the homodimer is active.</text>
</comment>
<feature type="domain" description="Peptidase M28" evidence="22">
    <location>
        <begin position="298"/>
        <end position="494"/>
    </location>
</feature>
<dbReference type="Proteomes" id="UP001162741">
    <property type="component" value="Chromosome"/>
</dbReference>
<keyword evidence="11" id="KW-0378">Hydrolase</keyword>
<accession>A0ABY6J5T7</accession>
<evidence type="ECO:0000313" key="24">
    <source>
        <dbReference type="Proteomes" id="UP001162741"/>
    </source>
</evidence>
<gene>
    <name evidence="23" type="ORF">MKQ68_08025</name>
</gene>
<dbReference type="EMBL" id="CP107006">
    <property type="protein sequence ID" value="UYQ95040.1"/>
    <property type="molecule type" value="Genomic_DNA"/>
</dbReference>
<keyword evidence="14" id="KW-0333">Golgi apparatus</keyword>
<evidence type="ECO:0000256" key="17">
    <source>
        <dbReference type="ARBA" id="ARBA00023180"/>
    </source>
</evidence>
<keyword evidence="9" id="KW-0479">Metal-binding</keyword>
<keyword evidence="15" id="KW-0482">Metalloprotease</keyword>
<organism evidence="23 24">
    <name type="scientific">Chitinophaga horti</name>
    <dbReference type="NCBI Taxonomy" id="2920382"/>
    <lineage>
        <taxon>Bacteria</taxon>
        <taxon>Pseudomonadati</taxon>
        <taxon>Bacteroidota</taxon>
        <taxon>Chitinophagia</taxon>
        <taxon>Chitinophagales</taxon>
        <taxon>Chitinophagaceae</taxon>
        <taxon>Chitinophaga</taxon>
    </lineage>
</organism>
<feature type="signal peptide" evidence="21">
    <location>
        <begin position="1"/>
        <end position="19"/>
    </location>
</feature>
<evidence type="ECO:0000256" key="12">
    <source>
        <dbReference type="ARBA" id="ARBA00022824"/>
    </source>
</evidence>
<dbReference type="InterPro" id="IPR039866">
    <property type="entry name" value="CPQ"/>
</dbReference>
<evidence type="ECO:0000256" key="11">
    <source>
        <dbReference type="ARBA" id="ARBA00022801"/>
    </source>
</evidence>
<name>A0ABY6J5T7_9BACT</name>
<keyword evidence="13" id="KW-0862">Zinc</keyword>
<protein>
    <recommendedName>
        <fullName evidence="5">Carboxypeptidase Q</fullName>
    </recommendedName>
    <alternativeName>
        <fullName evidence="20">Plasma glutamate carboxypeptidase</fullName>
    </alternativeName>
</protein>
<keyword evidence="7" id="KW-0121">Carboxypeptidase</keyword>
<evidence type="ECO:0000313" key="23">
    <source>
        <dbReference type="EMBL" id="UYQ95040.1"/>
    </source>
</evidence>
<keyword evidence="16" id="KW-0865">Zymogen</keyword>
<evidence type="ECO:0000256" key="14">
    <source>
        <dbReference type="ARBA" id="ARBA00023034"/>
    </source>
</evidence>
<evidence type="ECO:0000256" key="7">
    <source>
        <dbReference type="ARBA" id="ARBA00022645"/>
    </source>
</evidence>
<comment type="subcellular location">
    <subcellularLocation>
        <location evidence="1">Endoplasmic reticulum</location>
    </subcellularLocation>
    <subcellularLocation>
        <location evidence="3">Golgi apparatus</location>
    </subcellularLocation>
    <subcellularLocation>
        <location evidence="2">Lysosome</location>
    </subcellularLocation>
    <subcellularLocation>
        <location evidence="4">Secreted</location>
    </subcellularLocation>
</comment>
<dbReference type="InterPro" id="IPR007484">
    <property type="entry name" value="Peptidase_M28"/>
</dbReference>
<reference evidence="23" key="1">
    <citation type="submission" date="2022-10" db="EMBL/GenBank/DDBJ databases">
        <title>Chitinophaga sp. nov., isolated from soil.</title>
        <authorList>
            <person name="Jeon C.O."/>
        </authorList>
    </citation>
    <scope>NUCLEOTIDE SEQUENCE</scope>
    <source>
        <strain evidence="23">R8</strain>
    </source>
</reference>
<evidence type="ECO:0000256" key="4">
    <source>
        <dbReference type="ARBA" id="ARBA00004613"/>
    </source>
</evidence>
<evidence type="ECO:0000256" key="9">
    <source>
        <dbReference type="ARBA" id="ARBA00022723"/>
    </source>
</evidence>
<evidence type="ECO:0000256" key="21">
    <source>
        <dbReference type="SAM" id="SignalP"/>
    </source>
</evidence>
<keyword evidence="12" id="KW-0256">Endoplasmic reticulum</keyword>
<dbReference type="SUPFAM" id="SSF53187">
    <property type="entry name" value="Zn-dependent exopeptidases"/>
    <property type="match status" value="1"/>
</dbReference>
<evidence type="ECO:0000256" key="10">
    <source>
        <dbReference type="ARBA" id="ARBA00022729"/>
    </source>
</evidence>
<evidence type="ECO:0000256" key="3">
    <source>
        <dbReference type="ARBA" id="ARBA00004555"/>
    </source>
</evidence>
<keyword evidence="24" id="KW-1185">Reference proteome</keyword>
<evidence type="ECO:0000256" key="2">
    <source>
        <dbReference type="ARBA" id="ARBA00004371"/>
    </source>
</evidence>
<proteinExistence type="predicted"/>
<evidence type="ECO:0000256" key="19">
    <source>
        <dbReference type="ARBA" id="ARBA00025833"/>
    </source>
</evidence>
<evidence type="ECO:0000256" key="5">
    <source>
        <dbReference type="ARBA" id="ARBA00014116"/>
    </source>
</evidence>
<keyword evidence="18" id="KW-0458">Lysosome</keyword>
<evidence type="ECO:0000256" key="18">
    <source>
        <dbReference type="ARBA" id="ARBA00023228"/>
    </source>
</evidence>
<evidence type="ECO:0000256" key="20">
    <source>
        <dbReference type="ARBA" id="ARBA00033328"/>
    </source>
</evidence>
<feature type="chain" id="PRO_5045386553" description="Carboxypeptidase Q" evidence="21">
    <location>
        <begin position="20"/>
        <end position="514"/>
    </location>
</feature>
<dbReference type="PANTHER" id="PTHR12053">
    <property type="entry name" value="PROTEASE FAMILY M28 PLASMA GLUTAMATE CARBOXYPEPTIDASE-RELATED"/>
    <property type="match status" value="1"/>
</dbReference>
<dbReference type="Pfam" id="PF04389">
    <property type="entry name" value="Peptidase_M28"/>
    <property type="match status" value="1"/>
</dbReference>
<dbReference type="PANTHER" id="PTHR12053:SF3">
    <property type="entry name" value="CARBOXYPEPTIDASE Q"/>
    <property type="match status" value="1"/>
</dbReference>
<evidence type="ECO:0000259" key="22">
    <source>
        <dbReference type="Pfam" id="PF04389"/>
    </source>
</evidence>
<evidence type="ECO:0000256" key="8">
    <source>
        <dbReference type="ARBA" id="ARBA00022670"/>
    </source>
</evidence>
<evidence type="ECO:0000256" key="13">
    <source>
        <dbReference type="ARBA" id="ARBA00022833"/>
    </source>
</evidence>
<keyword evidence="6" id="KW-0964">Secreted</keyword>
<evidence type="ECO:0000256" key="1">
    <source>
        <dbReference type="ARBA" id="ARBA00004240"/>
    </source>
</evidence>
<sequence>MRKLCQLVLIVTSPILAFAQDQPDAAIMKKIREEGLERSQVMDIAFRLTDVSGPRLTNSPGYKRAADYATKQLTQWGLQNARLEPWGEFGKGWELSKSYLALTAPYYRPLIAFPLTWTAGTKGLRSAQVLLITGSDSAYIASLKGKLKGKILITDRADEYKQSFKPDANRFTDEQLQAMQDPASVRVVRGDTAARRRELEQARAQYRTTVIITPALRKMAAAEGALAILVTGGRNHDGTIFVQGGGSYAAADPENFTTLSLTLEDYMPLVRLLKANIPVKLDLDVATKFFTADTKAYNVIAEIPGSDPKLKPELVMLGGHLDSWQAGTGATDNASGCAVMMEAVRILQAIGVKPRRTVRIALWSGEEQGLLGSRAYVRNTFPDEASRQNFSAYYNLDNGTGKIRGIYLQQNKDCGPIFSAWLEPFKDLGAGTVTINNTGGTDHQAFDGINLPGFQFIQDPIEYNTRTHHSNMDTYDHLVADDLKQAAVIVAAFVYNTAQREEKLPRKPLPQGTK</sequence>
<dbReference type="RefSeq" id="WP_264282843.1">
    <property type="nucleotide sequence ID" value="NZ_CP107006.1"/>
</dbReference>
<evidence type="ECO:0000256" key="6">
    <source>
        <dbReference type="ARBA" id="ARBA00022525"/>
    </source>
</evidence>
<keyword evidence="17" id="KW-0325">Glycoprotein</keyword>
<keyword evidence="8" id="KW-0645">Protease</keyword>